<name>A0A8S3TEA5_MYTED</name>
<dbReference type="Pfam" id="PF00350">
    <property type="entry name" value="Dynamin_N"/>
    <property type="match status" value="1"/>
</dbReference>
<dbReference type="Gene3D" id="3.40.50.300">
    <property type="entry name" value="P-loop containing nucleotide triphosphate hydrolases"/>
    <property type="match status" value="1"/>
</dbReference>
<dbReference type="EMBL" id="CAJPWZ010002159">
    <property type="protein sequence ID" value="CAG2231793.1"/>
    <property type="molecule type" value="Genomic_DNA"/>
</dbReference>
<dbReference type="SUPFAM" id="SSF52540">
    <property type="entry name" value="P-loop containing nucleoside triphosphate hydrolases"/>
    <property type="match status" value="1"/>
</dbReference>
<protein>
    <recommendedName>
        <fullName evidence="1">Dynamin N-terminal domain-containing protein</fullName>
    </recommendedName>
</protein>
<dbReference type="PANTHER" id="PTHR26392:SF92">
    <property type="entry name" value="PROTEIN KINASE DOMAIN-CONTAINING PROTEIN"/>
    <property type="match status" value="1"/>
</dbReference>
<organism evidence="2 3">
    <name type="scientific">Mytilus edulis</name>
    <name type="common">Blue mussel</name>
    <dbReference type="NCBI Taxonomy" id="6550"/>
    <lineage>
        <taxon>Eukaryota</taxon>
        <taxon>Metazoa</taxon>
        <taxon>Spiralia</taxon>
        <taxon>Lophotrochozoa</taxon>
        <taxon>Mollusca</taxon>
        <taxon>Bivalvia</taxon>
        <taxon>Autobranchia</taxon>
        <taxon>Pteriomorphia</taxon>
        <taxon>Mytilida</taxon>
        <taxon>Mytiloidea</taxon>
        <taxon>Mytilidae</taxon>
        <taxon>Mytilinae</taxon>
        <taxon>Mytilus</taxon>
    </lineage>
</organism>
<dbReference type="InterPro" id="IPR045063">
    <property type="entry name" value="Dynamin_N"/>
</dbReference>
<dbReference type="AlphaFoldDB" id="A0A8S3TEA5"/>
<dbReference type="InterPro" id="IPR027417">
    <property type="entry name" value="P-loop_NTPase"/>
</dbReference>
<evidence type="ECO:0000259" key="1">
    <source>
        <dbReference type="Pfam" id="PF00350"/>
    </source>
</evidence>
<evidence type="ECO:0000313" key="3">
    <source>
        <dbReference type="Proteomes" id="UP000683360"/>
    </source>
</evidence>
<proteinExistence type="predicted"/>
<comment type="caution">
    <text evidence="2">The sequence shown here is derived from an EMBL/GenBank/DDBJ whole genome shotgun (WGS) entry which is preliminary data.</text>
</comment>
<gene>
    <name evidence="2" type="ORF">MEDL_44557</name>
</gene>
<accession>A0A8S3TEA5</accession>
<evidence type="ECO:0000313" key="2">
    <source>
        <dbReference type="EMBL" id="CAG2231793.1"/>
    </source>
</evidence>
<keyword evidence="3" id="KW-1185">Reference proteome</keyword>
<feature type="domain" description="Dynamin N-terminal" evidence="1">
    <location>
        <begin position="97"/>
        <end position="237"/>
    </location>
</feature>
<dbReference type="PANTHER" id="PTHR26392">
    <property type="entry name" value="MITOGEN-ACTIVATED PROTEIN KINASE KINASE KINASE 7-RELATED"/>
    <property type="match status" value="1"/>
</dbReference>
<dbReference type="OrthoDB" id="5981483at2759"/>
<dbReference type="Proteomes" id="UP000683360">
    <property type="component" value="Unassembled WGS sequence"/>
</dbReference>
<sequence length="426" mass="49129">MKATILWVNCFKIEISYRDEPGNVANIPPRTLWFTFAAYLNSKRTPELRTWTNSVTDIEAFLQTDVDLCRVVTAEFDDVTKRIEELGKTLNNLECPILVAGETSAGKSSLINLLIGKSILPEDLLSCTSTICKIWNSEDRKIIFTSHNGKQETYVFVMENYEEEMEDLLSEKMGKESCNTMKSVDIHISVPMLKKHIAIVDTPGIHGKEQTMQMELLFDYLPNAIAFIYVIDVSKAGGLLDDEWLQKILMKIKEQQYKGNMLDFQTDTTLFVCNKWDQVKPKKEQKVIDFISSRLKSIWPNVNIDKQVYRVSCKKEMKRINKQLPQTEKFTNLAAGITNMMPKILEAKMIRHVRLASLIASSKQSMVERERRKKESEARLDLLEHKVGKYVFTECAIRRSFNSQTMILKDILVILHLEHLLSKSQF</sequence>
<reference evidence="2" key="1">
    <citation type="submission" date="2021-03" db="EMBL/GenBank/DDBJ databases">
        <authorList>
            <person name="Bekaert M."/>
        </authorList>
    </citation>
    <scope>NUCLEOTIDE SEQUENCE</scope>
</reference>